<proteinExistence type="predicted"/>
<dbReference type="EMBL" id="JAIWYP010000008">
    <property type="protein sequence ID" value="KAH3786691.1"/>
    <property type="molecule type" value="Genomic_DNA"/>
</dbReference>
<name>A0A9D4EVN8_DREPO</name>
<sequence>MLMVLMLAHLLSGSLMQSVDKQYLSTDLASPVKAVTRRVIRDLHTDAANAPDHFLRNVRFQEMIHTSLESEQSLVAICQDISCSETKYLGKLEQKLAARCLEISCSSTKHLLKYDKTLAAMGPDICCSEIKNKLQCVKALVSVRPNISCSVTEHKPVCDRANAAE</sequence>
<dbReference type="AlphaFoldDB" id="A0A9D4EVN8"/>
<comment type="caution">
    <text evidence="2">The sequence shown here is derived from an EMBL/GenBank/DDBJ whole genome shotgun (WGS) entry which is preliminary data.</text>
</comment>
<gene>
    <name evidence="2" type="ORF">DPMN_164800</name>
</gene>
<feature type="chain" id="PRO_5038833261" evidence="1">
    <location>
        <begin position="17"/>
        <end position="165"/>
    </location>
</feature>
<reference evidence="2" key="2">
    <citation type="submission" date="2020-11" db="EMBL/GenBank/DDBJ databases">
        <authorList>
            <person name="McCartney M.A."/>
            <person name="Auch B."/>
            <person name="Kono T."/>
            <person name="Mallez S."/>
            <person name="Becker A."/>
            <person name="Gohl D.M."/>
            <person name="Silverstein K.A.T."/>
            <person name="Koren S."/>
            <person name="Bechman K.B."/>
            <person name="Herman A."/>
            <person name="Abrahante J.E."/>
            <person name="Garbe J."/>
        </authorList>
    </citation>
    <scope>NUCLEOTIDE SEQUENCE</scope>
    <source>
        <strain evidence="2">Duluth1</strain>
        <tissue evidence="2">Whole animal</tissue>
    </source>
</reference>
<evidence type="ECO:0000313" key="2">
    <source>
        <dbReference type="EMBL" id="KAH3786691.1"/>
    </source>
</evidence>
<evidence type="ECO:0000256" key="1">
    <source>
        <dbReference type="SAM" id="SignalP"/>
    </source>
</evidence>
<reference evidence="2" key="1">
    <citation type="journal article" date="2019" name="bioRxiv">
        <title>The Genome of the Zebra Mussel, Dreissena polymorpha: A Resource for Invasive Species Research.</title>
        <authorList>
            <person name="McCartney M.A."/>
            <person name="Auch B."/>
            <person name="Kono T."/>
            <person name="Mallez S."/>
            <person name="Zhang Y."/>
            <person name="Obille A."/>
            <person name="Becker A."/>
            <person name="Abrahante J.E."/>
            <person name="Garbe J."/>
            <person name="Badalamenti J.P."/>
            <person name="Herman A."/>
            <person name="Mangelson H."/>
            <person name="Liachko I."/>
            <person name="Sullivan S."/>
            <person name="Sone E.D."/>
            <person name="Koren S."/>
            <person name="Silverstein K.A.T."/>
            <person name="Beckman K.B."/>
            <person name="Gohl D.M."/>
        </authorList>
    </citation>
    <scope>NUCLEOTIDE SEQUENCE</scope>
    <source>
        <strain evidence="2">Duluth1</strain>
        <tissue evidence="2">Whole animal</tissue>
    </source>
</reference>
<protein>
    <submittedName>
        <fullName evidence="2">Uncharacterized protein</fullName>
    </submittedName>
</protein>
<accession>A0A9D4EVN8</accession>
<keyword evidence="3" id="KW-1185">Reference proteome</keyword>
<keyword evidence="1" id="KW-0732">Signal</keyword>
<feature type="signal peptide" evidence="1">
    <location>
        <begin position="1"/>
        <end position="16"/>
    </location>
</feature>
<organism evidence="2 3">
    <name type="scientific">Dreissena polymorpha</name>
    <name type="common">Zebra mussel</name>
    <name type="synonym">Mytilus polymorpha</name>
    <dbReference type="NCBI Taxonomy" id="45954"/>
    <lineage>
        <taxon>Eukaryota</taxon>
        <taxon>Metazoa</taxon>
        <taxon>Spiralia</taxon>
        <taxon>Lophotrochozoa</taxon>
        <taxon>Mollusca</taxon>
        <taxon>Bivalvia</taxon>
        <taxon>Autobranchia</taxon>
        <taxon>Heteroconchia</taxon>
        <taxon>Euheterodonta</taxon>
        <taxon>Imparidentia</taxon>
        <taxon>Neoheterodontei</taxon>
        <taxon>Myida</taxon>
        <taxon>Dreissenoidea</taxon>
        <taxon>Dreissenidae</taxon>
        <taxon>Dreissena</taxon>
    </lineage>
</organism>
<evidence type="ECO:0000313" key="3">
    <source>
        <dbReference type="Proteomes" id="UP000828390"/>
    </source>
</evidence>
<dbReference type="Proteomes" id="UP000828390">
    <property type="component" value="Unassembled WGS sequence"/>
</dbReference>